<dbReference type="EMBL" id="JALJOS010000017">
    <property type="protein sequence ID" value="KAK9827888.1"/>
    <property type="molecule type" value="Genomic_DNA"/>
</dbReference>
<proteinExistence type="predicted"/>
<dbReference type="SUPFAM" id="SSF52833">
    <property type="entry name" value="Thioredoxin-like"/>
    <property type="match status" value="1"/>
</dbReference>
<feature type="domain" description="Thioredoxin" evidence="3">
    <location>
        <begin position="112"/>
        <end position="228"/>
    </location>
</feature>
<organism evidence="4 5">
    <name type="scientific">Apatococcus lobatus</name>
    <dbReference type="NCBI Taxonomy" id="904363"/>
    <lineage>
        <taxon>Eukaryota</taxon>
        <taxon>Viridiplantae</taxon>
        <taxon>Chlorophyta</taxon>
        <taxon>core chlorophytes</taxon>
        <taxon>Trebouxiophyceae</taxon>
        <taxon>Chlorellales</taxon>
        <taxon>Chlorellaceae</taxon>
        <taxon>Apatococcus</taxon>
    </lineage>
</organism>
<keyword evidence="5" id="KW-1185">Reference proteome</keyword>
<evidence type="ECO:0000256" key="2">
    <source>
        <dbReference type="SAM" id="Coils"/>
    </source>
</evidence>
<evidence type="ECO:0000259" key="3">
    <source>
        <dbReference type="PROSITE" id="PS51352"/>
    </source>
</evidence>
<feature type="coiled-coil region" evidence="2">
    <location>
        <begin position="70"/>
        <end position="104"/>
    </location>
</feature>
<dbReference type="Gene3D" id="3.40.30.10">
    <property type="entry name" value="Glutaredoxin"/>
    <property type="match status" value="1"/>
</dbReference>
<gene>
    <name evidence="4" type="ORF">WJX74_007961</name>
</gene>
<evidence type="ECO:0000256" key="1">
    <source>
        <dbReference type="ARBA" id="ARBA00023157"/>
    </source>
</evidence>
<keyword evidence="1" id="KW-1015">Disulfide bond</keyword>
<dbReference type="PROSITE" id="PS51352">
    <property type="entry name" value="THIOREDOXIN_2"/>
    <property type="match status" value="1"/>
</dbReference>
<dbReference type="InterPro" id="IPR017937">
    <property type="entry name" value="Thioredoxin_CS"/>
</dbReference>
<dbReference type="InterPro" id="IPR036249">
    <property type="entry name" value="Thioredoxin-like_sf"/>
</dbReference>
<evidence type="ECO:0000313" key="5">
    <source>
        <dbReference type="Proteomes" id="UP001438707"/>
    </source>
</evidence>
<dbReference type="CDD" id="cd02947">
    <property type="entry name" value="TRX_family"/>
    <property type="match status" value="1"/>
</dbReference>
<protein>
    <recommendedName>
        <fullName evidence="3">Thioredoxin domain-containing protein</fullName>
    </recommendedName>
</protein>
<comment type="caution">
    <text evidence="4">The sequence shown here is derived from an EMBL/GenBank/DDBJ whole genome shotgun (WGS) entry which is preliminary data.</text>
</comment>
<dbReference type="InterPro" id="IPR013766">
    <property type="entry name" value="Thioredoxin_domain"/>
</dbReference>
<accession>A0AAW1R2Z7</accession>
<dbReference type="Proteomes" id="UP001438707">
    <property type="component" value="Unassembled WGS sequence"/>
</dbReference>
<dbReference type="PROSITE" id="PS00194">
    <property type="entry name" value="THIOREDOXIN_1"/>
    <property type="match status" value="1"/>
</dbReference>
<reference evidence="4 5" key="1">
    <citation type="journal article" date="2024" name="Nat. Commun.">
        <title>Phylogenomics reveals the evolutionary origins of lichenization in chlorophyte algae.</title>
        <authorList>
            <person name="Puginier C."/>
            <person name="Libourel C."/>
            <person name="Otte J."/>
            <person name="Skaloud P."/>
            <person name="Haon M."/>
            <person name="Grisel S."/>
            <person name="Petersen M."/>
            <person name="Berrin J.G."/>
            <person name="Delaux P.M."/>
            <person name="Dal Grande F."/>
            <person name="Keller J."/>
        </authorList>
    </citation>
    <scope>NUCLEOTIDE SEQUENCE [LARGE SCALE GENOMIC DNA]</scope>
    <source>
        <strain evidence="4 5">SAG 2145</strain>
    </source>
</reference>
<dbReference type="PANTHER" id="PTHR46115">
    <property type="entry name" value="THIOREDOXIN-LIKE PROTEIN 1"/>
    <property type="match status" value="1"/>
</dbReference>
<name>A0AAW1R2Z7_9CHLO</name>
<dbReference type="Pfam" id="PF00085">
    <property type="entry name" value="Thioredoxin"/>
    <property type="match status" value="1"/>
</dbReference>
<sequence>MIFIHLQRSSGHKAILELARPVSVGKKLIMSGTMSMPCQGSSRSCQLSLFNSSRRLCQPARPARRSQACRAEAKDQLQEMEQYRQGLSKALQDKENNLKAEAKQGISRGMRIFAAAVSEESTALPDIKKEQFYPLLEEAGDTLVIVDFYTDWCGPCKVMLPELEKMAQEKGEKAKFVKFNCNAHNKELGQQLGIRVAPTFQLYKNSKKVAEMTGAKIDELRSLIEKNV</sequence>
<evidence type="ECO:0000313" key="4">
    <source>
        <dbReference type="EMBL" id="KAK9827888.1"/>
    </source>
</evidence>
<dbReference type="PRINTS" id="PR00421">
    <property type="entry name" value="THIOREDOXIN"/>
</dbReference>
<keyword evidence="2" id="KW-0175">Coiled coil</keyword>
<dbReference type="AlphaFoldDB" id="A0AAW1R2Z7"/>